<feature type="transmembrane region" description="Helical" evidence="5">
    <location>
        <begin position="6"/>
        <end position="35"/>
    </location>
</feature>
<feature type="region of interest" description="Disordered" evidence="4">
    <location>
        <begin position="93"/>
        <end position="135"/>
    </location>
</feature>
<comment type="caution">
    <text evidence="7">The sequence shown here is derived from an EMBL/GenBank/DDBJ whole genome shotgun (WGS) entry which is preliminary data.</text>
</comment>
<dbReference type="PROSITE" id="PS50830">
    <property type="entry name" value="TNASE_3"/>
    <property type="match status" value="1"/>
</dbReference>
<dbReference type="Pfam" id="PF05901">
    <property type="entry name" value="Excalibur"/>
    <property type="match status" value="1"/>
</dbReference>
<name>A0ABW4LLV4_9BACI</name>
<feature type="region of interest" description="Disordered" evidence="4">
    <location>
        <begin position="283"/>
        <end position="370"/>
    </location>
</feature>
<dbReference type="SUPFAM" id="SSF50199">
    <property type="entry name" value="Staphylococcal nuclease"/>
    <property type="match status" value="1"/>
</dbReference>
<dbReference type="SMART" id="SM00318">
    <property type="entry name" value="SNc"/>
    <property type="match status" value="1"/>
</dbReference>
<organism evidence="7 8">
    <name type="scientific">Bacillus salitolerans</name>
    <dbReference type="NCBI Taxonomy" id="1437434"/>
    <lineage>
        <taxon>Bacteria</taxon>
        <taxon>Bacillati</taxon>
        <taxon>Bacillota</taxon>
        <taxon>Bacilli</taxon>
        <taxon>Bacillales</taxon>
        <taxon>Bacillaceae</taxon>
        <taxon>Bacillus</taxon>
    </lineage>
</organism>
<dbReference type="PANTHER" id="PTHR12302">
    <property type="entry name" value="EBNA2 BINDING PROTEIN P100"/>
    <property type="match status" value="1"/>
</dbReference>
<reference evidence="8" key="1">
    <citation type="journal article" date="2019" name="Int. J. Syst. Evol. Microbiol.">
        <title>The Global Catalogue of Microorganisms (GCM) 10K type strain sequencing project: providing services to taxonomists for standard genome sequencing and annotation.</title>
        <authorList>
            <consortium name="The Broad Institute Genomics Platform"/>
            <consortium name="The Broad Institute Genome Sequencing Center for Infectious Disease"/>
            <person name="Wu L."/>
            <person name="Ma J."/>
        </authorList>
    </citation>
    <scope>NUCLEOTIDE SEQUENCE [LARGE SCALE GENOMIC DNA]</scope>
    <source>
        <strain evidence="8">CCUG 49339</strain>
    </source>
</reference>
<dbReference type="Gene3D" id="2.40.50.90">
    <property type="match status" value="1"/>
</dbReference>
<dbReference type="Proteomes" id="UP001597214">
    <property type="component" value="Unassembled WGS sequence"/>
</dbReference>
<feature type="transmembrane region" description="Helical" evidence="5">
    <location>
        <begin position="55"/>
        <end position="72"/>
    </location>
</feature>
<feature type="compositionally biased region" description="Basic and acidic residues" evidence="4">
    <location>
        <begin position="332"/>
        <end position="342"/>
    </location>
</feature>
<feature type="compositionally biased region" description="Low complexity" evidence="4">
    <location>
        <begin position="297"/>
        <end position="331"/>
    </location>
</feature>
<feature type="compositionally biased region" description="Basic and acidic residues" evidence="4">
    <location>
        <begin position="357"/>
        <end position="370"/>
    </location>
</feature>
<proteinExistence type="predicted"/>
<gene>
    <name evidence="7" type="ORF">ACFSCX_06080</name>
</gene>
<dbReference type="SMART" id="SM00894">
    <property type="entry name" value="Excalibur"/>
    <property type="match status" value="1"/>
</dbReference>
<dbReference type="Pfam" id="PF00565">
    <property type="entry name" value="SNase"/>
    <property type="match status" value="1"/>
</dbReference>
<dbReference type="InterPro" id="IPR035437">
    <property type="entry name" value="SNase_OB-fold_sf"/>
</dbReference>
<dbReference type="EMBL" id="JBHUEM010000005">
    <property type="protein sequence ID" value="MFD1736129.1"/>
    <property type="molecule type" value="Genomic_DNA"/>
</dbReference>
<keyword evidence="5" id="KW-0472">Membrane</keyword>
<keyword evidence="5" id="KW-0812">Transmembrane</keyword>
<evidence type="ECO:0000256" key="4">
    <source>
        <dbReference type="SAM" id="MobiDB-lite"/>
    </source>
</evidence>
<evidence type="ECO:0000256" key="3">
    <source>
        <dbReference type="ARBA" id="ARBA00022801"/>
    </source>
</evidence>
<protein>
    <submittedName>
        <fullName evidence="7">Thermonuclease family protein</fullName>
    </submittedName>
</protein>
<keyword evidence="8" id="KW-1185">Reference proteome</keyword>
<evidence type="ECO:0000256" key="2">
    <source>
        <dbReference type="ARBA" id="ARBA00022759"/>
    </source>
</evidence>
<evidence type="ECO:0000259" key="6">
    <source>
        <dbReference type="PROSITE" id="PS50830"/>
    </source>
</evidence>
<evidence type="ECO:0000313" key="7">
    <source>
        <dbReference type="EMBL" id="MFD1736129.1"/>
    </source>
</evidence>
<keyword evidence="5" id="KW-1133">Transmembrane helix</keyword>
<dbReference type="PANTHER" id="PTHR12302:SF3">
    <property type="entry name" value="SERINE_THREONINE-PROTEIN KINASE 31"/>
    <property type="match status" value="1"/>
</dbReference>
<feature type="domain" description="TNase-like" evidence="6">
    <location>
        <begin position="146"/>
        <end position="283"/>
    </location>
</feature>
<evidence type="ECO:0000256" key="1">
    <source>
        <dbReference type="ARBA" id="ARBA00022722"/>
    </source>
</evidence>
<evidence type="ECO:0000313" key="8">
    <source>
        <dbReference type="Proteomes" id="UP001597214"/>
    </source>
</evidence>
<dbReference type="InterPro" id="IPR008613">
    <property type="entry name" value="Excalibur_Ca-bd_domain"/>
</dbReference>
<keyword evidence="1" id="KW-0540">Nuclease</keyword>
<dbReference type="InterPro" id="IPR016071">
    <property type="entry name" value="Staphylococal_nuclease_OB-fold"/>
</dbReference>
<accession>A0ABW4LLV4</accession>
<sequence length="370" mass="41629">MKIVRLILSIFAIIFTLLMAIITPLAWIGFIVLVFGIYQQSQKRKGKITFSRPGWFVAVGIILSFVMAMVFVEPTEEVNTTIKEEEVLNTEVEKELESKEQQAKEEAEKLAKAEAEKKAAEEKAKEEEKAKAEAAKKEEEHLQNLGLEAVTVARIIDGDTVELTDGRKVRLIGVNTPESTSRTEEYGKEASNYTKSKIEGKQIWIQKDHSDKDRYDRILRIAWLAIPENDMDEQEIRTKMFNADLVINGYAEPSTYPPDVKYSEIFVKFAREARDKETGLWAYGTEGTTKGDLDTATSSNTTSSSNTSKQTNSSTESSTSTSTSTTSSTTKESYKNCTELRKVYPNGVPSDHPAYASKHDRDKDNWACER</sequence>
<keyword evidence="3" id="KW-0378">Hydrolase</keyword>
<evidence type="ECO:0000256" key="5">
    <source>
        <dbReference type="SAM" id="Phobius"/>
    </source>
</evidence>
<keyword evidence="2" id="KW-0255">Endonuclease</keyword>